<dbReference type="EMBL" id="PPPD01000003">
    <property type="protein sequence ID" value="PNY79477.1"/>
    <property type="molecule type" value="Genomic_DNA"/>
</dbReference>
<dbReference type="Proteomes" id="UP000236379">
    <property type="component" value="Unassembled WGS sequence"/>
</dbReference>
<dbReference type="AlphaFoldDB" id="A0A2K3USI4"/>
<dbReference type="Pfam" id="PF00072">
    <property type="entry name" value="Response_reg"/>
    <property type="match status" value="1"/>
</dbReference>
<dbReference type="OrthoDB" id="9785718at2"/>
<dbReference type="PANTHER" id="PTHR44520:SF2">
    <property type="entry name" value="RESPONSE REGULATOR RCP1"/>
    <property type="match status" value="1"/>
</dbReference>
<dbReference type="SMART" id="SM00448">
    <property type="entry name" value="REC"/>
    <property type="match status" value="1"/>
</dbReference>
<dbReference type="Gene3D" id="3.40.50.2300">
    <property type="match status" value="1"/>
</dbReference>
<proteinExistence type="predicted"/>
<feature type="domain" description="Response regulatory" evidence="2">
    <location>
        <begin position="15"/>
        <end position="142"/>
    </location>
</feature>
<keyword evidence="4" id="KW-1185">Reference proteome</keyword>
<dbReference type="CDD" id="cd17557">
    <property type="entry name" value="REC_Rcp-like"/>
    <property type="match status" value="1"/>
</dbReference>
<evidence type="ECO:0000256" key="1">
    <source>
        <dbReference type="PROSITE-ProRule" id="PRU00169"/>
    </source>
</evidence>
<organism evidence="3 4">
    <name type="scientific">Deinococcus koreensis</name>
    <dbReference type="NCBI Taxonomy" id="2054903"/>
    <lineage>
        <taxon>Bacteria</taxon>
        <taxon>Thermotogati</taxon>
        <taxon>Deinococcota</taxon>
        <taxon>Deinococci</taxon>
        <taxon>Deinococcales</taxon>
        <taxon>Deinococcaceae</taxon>
        <taxon>Deinococcus</taxon>
    </lineage>
</organism>
<dbReference type="InterPro" id="IPR001789">
    <property type="entry name" value="Sig_transdc_resp-reg_receiver"/>
</dbReference>
<comment type="caution">
    <text evidence="3">The sequence shown here is derived from an EMBL/GenBank/DDBJ whole genome shotgun (WGS) entry which is preliminary data.</text>
</comment>
<sequence>MALPGDPAPHPLPAPILLIEDSDEDFEAVRWAMRRLGRELPLLRCADGDSALELLRGEAGGAGQGPLWPALILLDLNLPGTDGREALAELKHDPRLAAIPVVVLTTSSNPRDVADCFAQGANSYFLKPVDFERFTAQLRLLLDFWLGTALLPQPPAAPLPGGVAAAAERP</sequence>
<name>A0A2K3USI4_9DEIO</name>
<dbReference type="PROSITE" id="PS50110">
    <property type="entry name" value="RESPONSE_REGULATORY"/>
    <property type="match status" value="1"/>
</dbReference>
<accession>A0A2K3USI4</accession>
<dbReference type="RefSeq" id="WP_103313991.1">
    <property type="nucleotide sequence ID" value="NZ_PPPD01000003.1"/>
</dbReference>
<dbReference type="InterPro" id="IPR052893">
    <property type="entry name" value="TCS_response_regulator"/>
</dbReference>
<gene>
    <name evidence="3" type="ORF">CVO96_18770</name>
</gene>
<evidence type="ECO:0000259" key="2">
    <source>
        <dbReference type="PROSITE" id="PS50110"/>
    </source>
</evidence>
<dbReference type="InterPro" id="IPR011006">
    <property type="entry name" value="CheY-like_superfamily"/>
</dbReference>
<dbReference type="SUPFAM" id="SSF52172">
    <property type="entry name" value="CheY-like"/>
    <property type="match status" value="1"/>
</dbReference>
<dbReference type="PANTHER" id="PTHR44520">
    <property type="entry name" value="RESPONSE REGULATOR RCP1-RELATED"/>
    <property type="match status" value="1"/>
</dbReference>
<feature type="modified residue" description="4-aspartylphosphate" evidence="1">
    <location>
        <position position="75"/>
    </location>
</feature>
<reference evidence="3 4" key="1">
    <citation type="submission" date="2018-01" db="EMBL/GenBank/DDBJ databases">
        <title>Deinococcus koreensis sp. nov., a radiation-resistant bacterium isolated from river water.</title>
        <authorList>
            <person name="Choi A."/>
        </authorList>
    </citation>
    <scope>NUCLEOTIDE SEQUENCE [LARGE SCALE GENOMIC DNA]</scope>
    <source>
        <strain evidence="3 4">SJW1-2</strain>
    </source>
</reference>
<protein>
    <submittedName>
        <fullName evidence="3">Two-component system response regulator</fullName>
    </submittedName>
</protein>
<evidence type="ECO:0000313" key="4">
    <source>
        <dbReference type="Proteomes" id="UP000236379"/>
    </source>
</evidence>
<dbReference type="GO" id="GO:0000160">
    <property type="term" value="P:phosphorelay signal transduction system"/>
    <property type="evidence" value="ECO:0007669"/>
    <property type="project" value="InterPro"/>
</dbReference>
<keyword evidence="1" id="KW-0597">Phosphoprotein</keyword>
<evidence type="ECO:0000313" key="3">
    <source>
        <dbReference type="EMBL" id="PNY79477.1"/>
    </source>
</evidence>